<accession>A0A4U6QJF4</accession>
<dbReference type="InterPro" id="IPR003737">
    <property type="entry name" value="GlcNAc_PI_deacetylase-related"/>
</dbReference>
<dbReference type="SUPFAM" id="SSF102588">
    <property type="entry name" value="LmbE-like"/>
    <property type="match status" value="1"/>
</dbReference>
<dbReference type="OrthoDB" id="116799at2"/>
<keyword evidence="3" id="KW-1185">Reference proteome</keyword>
<dbReference type="RefSeq" id="WP_137447499.1">
    <property type="nucleotide sequence ID" value="NZ_SZZH01000001.1"/>
</dbReference>
<dbReference type="AlphaFoldDB" id="A0A4U6QJF4"/>
<dbReference type="Proteomes" id="UP000306985">
    <property type="component" value="Unassembled WGS sequence"/>
</dbReference>
<organism evidence="2 3">
    <name type="scientific">Nakamurella flava</name>
    <dbReference type="NCBI Taxonomy" id="2576308"/>
    <lineage>
        <taxon>Bacteria</taxon>
        <taxon>Bacillati</taxon>
        <taxon>Actinomycetota</taxon>
        <taxon>Actinomycetes</taxon>
        <taxon>Nakamurellales</taxon>
        <taxon>Nakamurellaceae</taxon>
        <taxon>Nakamurella</taxon>
    </lineage>
</organism>
<name>A0A4U6QJF4_9ACTN</name>
<dbReference type="EMBL" id="SZZH01000001">
    <property type="protein sequence ID" value="TKV60196.1"/>
    <property type="molecule type" value="Genomic_DNA"/>
</dbReference>
<proteinExistence type="predicted"/>
<reference evidence="2 3" key="1">
    <citation type="submission" date="2019-05" db="EMBL/GenBank/DDBJ databases">
        <title>Nakamurella sp. N5BH11, whole genome shotgun sequence.</title>
        <authorList>
            <person name="Tuo L."/>
        </authorList>
    </citation>
    <scope>NUCLEOTIDE SEQUENCE [LARGE SCALE GENOMIC DNA]</scope>
    <source>
        <strain evidence="2 3">N5BH11</strain>
    </source>
</reference>
<dbReference type="GO" id="GO:0016137">
    <property type="term" value="P:glycoside metabolic process"/>
    <property type="evidence" value="ECO:0007669"/>
    <property type="project" value="UniProtKB-ARBA"/>
</dbReference>
<dbReference type="Gene3D" id="3.40.50.10320">
    <property type="entry name" value="LmbE-like"/>
    <property type="match status" value="1"/>
</dbReference>
<evidence type="ECO:0000256" key="1">
    <source>
        <dbReference type="ARBA" id="ARBA00022833"/>
    </source>
</evidence>
<keyword evidence="1" id="KW-0862">Zinc</keyword>
<gene>
    <name evidence="2" type="ORF">FDO65_00195</name>
</gene>
<evidence type="ECO:0000313" key="2">
    <source>
        <dbReference type="EMBL" id="TKV60196.1"/>
    </source>
</evidence>
<sequence>MTASGTREPDDPATLDLGDVLAVFAHPDDEAYGAAGLLALSVDRGRRVVCVTATRGEEGFALDDPRSPAERAAVRTAELADCLAVLGVTEHRFWDYPDGGCADVPDDEAADRLVALIRDVRPDTVLTFGPDGGTGHPDHRAACRWTTLALDRLAAEPSSEPRPRLLYATKSARWQAERAALFDPAAVMMVADLRPETTAEDELAVWLRCSGPLLNRKVAALQAQRSQVGPFVEMIGAQGYRDFVADEFFRDRRPGDDDARIEQARAWVARR</sequence>
<protein>
    <submittedName>
        <fullName evidence="2">PIG-L family deacetylase</fullName>
    </submittedName>
</protein>
<evidence type="ECO:0000313" key="3">
    <source>
        <dbReference type="Proteomes" id="UP000306985"/>
    </source>
</evidence>
<comment type="caution">
    <text evidence="2">The sequence shown here is derived from an EMBL/GenBank/DDBJ whole genome shotgun (WGS) entry which is preliminary data.</text>
</comment>
<dbReference type="PANTHER" id="PTHR12993">
    <property type="entry name" value="N-ACETYLGLUCOSAMINYL-PHOSPHATIDYLINOSITOL DE-N-ACETYLASE-RELATED"/>
    <property type="match status" value="1"/>
</dbReference>
<dbReference type="PANTHER" id="PTHR12993:SF11">
    <property type="entry name" value="N-ACETYLGLUCOSAMINYL-PHOSPHATIDYLINOSITOL DE-N-ACETYLASE"/>
    <property type="match status" value="1"/>
</dbReference>
<dbReference type="InterPro" id="IPR024078">
    <property type="entry name" value="LmbE-like_dom_sf"/>
</dbReference>
<dbReference type="Pfam" id="PF02585">
    <property type="entry name" value="PIG-L"/>
    <property type="match status" value="1"/>
</dbReference>
<dbReference type="GO" id="GO:0016811">
    <property type="term" value="F:hydrolase activity, acting on carbon-nitrogen (but not peptide) bonds, in linear amides"/>
    <property type="evidence" value="ECO:0007669"/>
    <property type="project" value="TreeGrafter"/>
</dbReference>